<comment type="cofactor">
    <cofactor evidence="1">
        <name>[4Fe-4S] cluster</name>
        <dbReference type="ChEBI" id="CHEBI:49883"/>
    </cofactor>
</comment>
<evidence type="ECO:0000256" key="1">
    <source>
        <dbReference type="ARBA" id="ARBA00001966"/>
    </source>
</evidence>
<dbReference type="SUPFAM" id="SSF102114">
    <property type="entry name" value="Radical SAM enzymes"/>
    <property type="match status" value="1"/>
</dbReference>
<dbReference type="InterPro" id="IPR058240">
    <property type="entry name" value="rSAM_sf"/>
</dbReference>
<dbReference type="AlphaFoldDB" id="A0A6L3XAR0"/>
<name>A0A6L3XAR0_9ENTR</name>
<comment type="caution">
    <text evidence="2">The sequence shown here is derived from an EMBL/GenBank/DDBJ whole genome shotgun (WGS) entry which is preliminary data.</text>
</comment>
<protein>
    <submittedName>
        <fullName evidence="2">Pyrroloquinoline quinone biosynthesis protein PqqE</fullName>
    </submittedName>
</protein>
<evidence type="ECO:0000313" key="3">
    <source>
        <dbReference type="Proteomes" id="UP000476281"/>
    </source>
</evidence>
<evidence type="ECO:0000313" key="2">
    <source>
        <dbReference type="EMBL" id="KAB2454064.1"/>
    </source>
</evidence>
<dbReference type="Proteomes" id="UP000476281">
    <property type="component" value="Unassembled WGS sequence"/>
</dbReference>
<dbReference type="EMBL" id="WBSZ01002081">
    <property type="protein sequence ID" value="KAB2454064.1"/>
    <property type="molecule type" value="Genomic_DNA"/>
</dbReference>
<proteinExistence type="predicted"/>
<reference evidence="2 3" key="1">
    <citation type="submission" date="2019-09" db="EMBL/GenBank/DDBJ databases">
        <title>Reversal of blaTEM antimicrobial resistance by CRISPR-Cas9 in clinical E. coli and other Enterobacteriaceae strains.</title>
        <authorList>
            <person name="Tagliaferri T."/>
            <person name="Guimaraes N."/>
            <person name="Pereira M."/>
            <person name="Felicori L."/>
            <person name="Horz H.-P."/>
            <person name="Santos S."/>
            <person name="Mendes T."/>
        </authorList>
    </citation>
    <scope>NUCLEOTIDE SEQUENCE [LARGE SCALE GENOMIC DNA]</scope>
    <source>
        <strain evidence="2 3">E2_blaTEM_MG</strain>
    </source>
</reference>
<organism evidence="2 3">
    <name type="scientific">Enterobacter hormaechei</name>
    <dbReference type="NCBI Taxonomy" id="158836"/>
    <lineage>
        <taxon>Bacteria</taxon>
        <taxon>Pseudomonadati</taxon>
        <taxon>Pseudomonadota</taxon>
        <taxon>Gammaproteobacteria</taxon>
        <taxon>Enterobacterales</taxon>
        <taxon>Enterobacteriaceae</taxon>
        <taxon>Enterobacter</taxon>
        <taxon>Enterobacter cloacae complex</taxon>
    </lineage>
</organism>
<gene>
    <name evidence="2" type="ORF">F9C29_31230</name>
</gene>
<accession>A0A6L3XAR0</accession>
<feature type="non-terminal residue" evidence="2">
    <location>
        <position position="1"/>
    </location>
</feature>
<sequence>CPGGWKRCKRDSLESIWYDSFGFNRYRGFDWMPEPCRSCDEKEKDFGGCRCQAFMLTGNADNADPVCSKSPHHHKILEARREAACSDMKIGQLQFRNRTRSQLIYKTREL</sequence>